<keyword evidence="3" id="KW-1185">Reference proteome</keyword>
<evidence type="ECO:0000259" key="1">
    <source>
        <dbReference type="PROSITE" id="PS51677"/>
    </source>
</evidence>
<proteinExistence type="predicted"/>
<dbReference type="InterPro" id="IPR011330">
    <property type="entry name" value="Glyco_hydro/deAcase_b/a-brl"/>
</dbReference>
<dbReference type="GO" id="GO:0004099">
    <property type="term" value="F:chitin deacetylase activity"/>
    <property type="evidence" value="ECO:0007669"/>
    <property type="project" value="TreeGrafter"/>
</dbReference>
<dbReference type="EMBL" id="MCGT01000030">
    <property type="protein sequence ID" value="ORX48308.1"/>
    <property type="molecule type" value="Genomic_DNA"/>
</dbReference>
<dbReference type="AlphaFoldDB" id="A0A1X2G9A6"/>
<dbReference type="GO" id="GO:0016020">
    <property type="term" value="C:membrane"/>
    <property type="evidence" value="ECO:0007669"/>
    <property type="project" value="TreeGrafter"/>
</dbReference>
<feature type="domain" description="NodB homology" evidence="1">
    <location>
        <begin position="1"/>
        <end position="149"/>
    </location>
</feature>
<dbReference type="STRING" id="101127.A0A1X2G9A6"/>
<organism evidence="2 3">
    <name type="scientific">Hesseltinella vesiculosa</name>
    <dbReference type="NCBI Taxonomy" id="101127"/>
    <lineage>
        <taxon>Eukaryota</taxon>
        <taxon>Fungi</taxon>
        <taxon>Fungi incertae sedis</taxon>
        <taxon>Mucoromycota</taxon>
        <taxon>Mucoromycotina</taxon>
        <taxon>Mucoromycetes</taxon>
        <taxon>Mucorales</taxon>
        <taxon>Cunninghamellaceae</taxon>
        <taxon>Hesseltinella</taxon>
    </lineage>
</organism>
<dbReference type="Proteomes" id="UP000242146">
    <property type="component" value="Unassembled WGS sequence"/>
</dbReference>
<dbReference type="PANTHER" id="PTHR10587:SF98">
    <property type="entry name" value="CHITIN DEACETYLASE"/>
    <property type="match status" value="1"/>
</dbReference>
<dbReference type="Pfam" id="PF01522">
    <property type="entry name" value="Polysacc_deac_1"/>
    <property type="match status" value="1"/>
</dbReference>
<evidence type="ECO:0000313" key="3">
    <source>
        <dbReference type="Proteomes" id="UP000242146"/>
    </source>
</evidence>
<dbReference type="PROSITE" id="PS51677">
    <property type="entry name" value="NODB"/>
    <property type="match status" value="1"/>
</dbReference>
<dbReference type="InterPro" id="IPR050248">
    <property type="entry name" value="Polysacc_deacetylase_ArnD"/>
</dbReference>
<reference evidence="2 3" key="1">
    <citation type="submission" date="2016-07" db="EMBL/GenBank/DDBJ databases">
        <title>Pervasive Adenine N6-methylation of Active Genes in Fungi.</title>
        <authorList>
            <consortium name="DOE Joint Genome Institute"/>
            <person name="Mondo S.J."/>
            <person name="Dannebaum R.O."/>
            <person name="Kuo R.C."/>
            <person name="Labutti K."/>
            <person name="Haridas S."/>
            <person name="Kuo A."/>
            <person name="Salamov A."/>
            <person name="Ahrendt S.R."/>
            <person name="Lipzen A."/>
            <person name="Sullivan W."/>
            <person name="Andreopoulos W.B."/>
            <person name="Clum A."/>
            <person name="Lindquist E."/>
            <person name="Daum C."/>
            <person name="Ramamoorthy G.K."/>
            <person name="Gryganskyi A."/>
            <person name="Culley D."/>
            <person name="Magnuson J.K."/>
            <person name="James T.Y."/>
            <person name="O'Malley M.A."/>
            <person name="Stajich J.E."/>
            <person name="Spatafora J.W."/>
            <person name="Visel A."/>
            <person name="Grigoriev I.V."/>
        </authorList>
    </citation>
    <scope>NUCLEOTIDE SEQUENCE [LARGE SCALE GENOMIC DNA]</scope>
    <source>
        <strain evidence="2 3">NRRL 3301</strain>
    </source>
</reference>
<keyword evidence="2" id="KW-0378">Hydrolase</keyword>
<dbReference type="SUPFAM" id="SSF88713">
    <property type="entry name" value="Glycoside hydrolase/deacetylase"/>
    <property type="match status" value="1"/>
</dbReference>
<accession>A0A1X2G9A6</accession>
<protein>
    <submittedName>
        <fullName evidence="2">Glycoside hydrolase/deacetylase</fullName>
    </submittedName>
</protein>
<dbReference type="GO" id="GO:0009272">
    <property type="term" value="P:fungal-type cell wall biogenesis"/>
    <property type="evidence" value="ECO:0007669"/>
    <property type="project" value="UniProtKB-ARBA"/>
</dbReference>
<dbReference type="InterPro" id="IPR002509">
    <property type="entry name" value="NODB_dom"/>
</dbReference>
<dbReference type="Gene3D" id="3.20.20.370">
    <property type="entry name" value="Glycoside hydrolase/deacetylase"/>
    <property type="match status" value="1"/>
</dbReference>
<sequence>MRGMKDGHHIADHTWSHQLMTTLTNDEVLAEFYYTQKAIKMTTGVTPMYWRPAYGDVDDRVRWIASQLNMTCVLWNLDTDDWAAGTTESLAQVQSAYDSFVTMGTNGSFASTGNIVLTHEIDNTTMQLAVEYLPKIKQAYKYIVDVATCSNITYPYIETSVKFPSFAQFISGNTTANSSSSGAGAGSSTSTSAAFKIAPASNSILGGLAVLAFVVSFF</sequence>
<evidence type="ECO:0000313" key="2">
    <source>
        <dbReference type="EMBL" id="ORX48308.1"/>
    </source>
</evidence>
<name>A0A1X2G9A6_9FUNG</name>
<dbReference type="GO" id="GO:0005975">
    <property type="term" value="P:carbohydrate metabolic process"/>
    <property type="evidence" value="ECO:0007669"/>
    <property type="project" value="InterPro"/>
</dbReference>
<dbReference type="OrthoDB" id="407355at2759"/>
<comment type="caution">
    <text evidence="2">The sequence shown here is derived from an EMBL/GenBank/DDBJ whole genome shotgun (WGS) entry which is preliminary data.</text>
</comment>
<gene>
    <name evidence="2" type="ORF">DM01DRAFT_1338774</name>
</gene>
<dbReference type="PANTHER" id="PTHR10587">
    <property type="entry name" value="GLYCOSYL TRANSFERASE-RELATED"/>
    <property type="match status" value="1"/>
</dbReference>